<dbReference type="GO" id="GO:0012505">
    <property type="term" value="C:endomembrane system"/>
    <property type="evidence" value="ECO:0007669"/>
    <property type="project" value="UniProtKB-SubCell"/>
</dbReference>
<keyword evidence="3 8" id="KW-0812">Transmembrane</keyword>
<reference evidence="11 12" key="1">
    <citation type="submission" date="2011-02" db="EMBL/GenBank/DDBJ databases">
        <title>The Genome Sequence of Sphaeroforma arctica JP610.</title>
        <authorList>
            <consortium name="The Broad Institute Genome Sequencing Platform"/>
            <person name="Russ C."/>
            <person name="Cuomo C."/>
            <person name="Young S.K."/>
            <person name="Zeng Q."/>
            <person name="Gargeya S."/>
            <person name="Alvarado L."/>
            <person name="Berlin A."/>
            <person name="Chapman S.B."/>
            <person name="Chen Z."/>
            <person name="Freedman E."/>
            <person name="Gellesch M."/>
            <person name="Goldberg J."/>
            <person name="Griggs A."/>
            <person name="Gujja S."/>
            <person name="Heilman E."/>
            <person name="Heiman D."/>
            <person name="Howarth C."/>
            <person name="Mehta T."/>
            <person name="Neiman D."/>
            <person name="Pearson M."/>
            <person name="Roberts A."/>
            <person name="Saif S."/>
            <person name="Shea T."/>
            <person name="Shenoy N."/>
            <person name="Sisk P."/>
            <person name="Stolte C."/>
            <person name="Sykes S."/>
            <person name="White J."/>
            <person name="Yandava C."/>
            <person name="Burger G."/>
            <person name="Gray M.W."/>
            <person name="Holland P.W.H."/>
            <person name="King N."/>
            <person name="Lang F.B.F."/>
            <person name="Roger A.J."/>
            <person name="Ruiz-Trillo I."/>
            <person name="Haas B."/>
            <person name="Nusbaum C."/>
            <person name="Birren B."/>
        </authorList>
    </citation>
    <scope>NUCLEOTIDE SEQUENCE [LARGE SCALE GENOMIC DNA]</scope>
    <source>
        <strain evidence="11 12">JP610</strain>
    </source>
</reference>
<keyword evidence="5 9" id="KW-1133">Transmembrane helix</keyword>
<evidence type="ECO:0000256" key="3">
    <source>
        <dbReference type="ARBA" id="ARBA00022692"/>
    </source>
</evidence>
<dbReference type="InterPro" id="IPR015720">
    <property type="entry name" value="Emp24-like"/>
</dbReference>
<keyword evidence="6 9" id="KW-0472">Membrane</keyword>
<evidence type="ECO:0000256" key="2">
    <source>
        <dbReference type="ARBA" id="ARBA00007104"/>
    </source>
</evidence>
<evidence type="ECO:0000256" key="8">
    <source>
        <dbReference type="RuleBase" id="RU003827"/>
    </source>
</evidence>
<name>A0A0L0FEW8_9EUKA</name>
<dbReference type="SUPFAM" id="SSF101576">
    <property type="entry name" value="Supernatant protein factor (SPF), C-terminal domain"/>
    <property type="match status" value="1"/>
</dbReference>
<evidence type="ECO:0000256" key="7">
    <source>
        <dbReference type="ARBA" id="ARBA00037847"/>
    </source>
</evidence>
<feature type="domain" description="GOLD" evidence="10">
    <location>
        <begin position="1"/>
        <end position="74"/>
    </location>
</feature>
<feature type="transmembrane region" description="Helical" evidence="9">
    <location>
        <begin position="134"/>
        <end position="155"/>
    </location>
</feature>
<protein>
    <recommendedName>
        <fullName evidence="10">GOLD domain-containing protein</fullName>
    </recommendedName>
</protein>
<dbReference type="EMBL" id="KQ244268">
    <property type="protein sequence ID" value="KNC74583.1"/>
    <property type="molecule type" value="Genomic_DNA"/>
</dbReference>
<organism evidence="11 12">
    <name type="scientific">Sphaeroforma arctica JP610</name>
    <dbReference type="NCBI Taxonomy" id="667725"/>
    <lineage>
        <taxon>Eukaryota</taxon>
        <taxon>Ichthyosporea</taxon>
        <taxon>Ichthyophonida</taxon>
        <taxon>Sphaeroforma</taxon>
    </lineage>
</organism>
<evidence type="ECO:0000256" key="9">
    <source>
        <dbReference type="SAM" id="Phobius"/>
    </source>
</evidence>
<dbReference type="InterPro" id="IPR009038">
    <property type="entry name" value="GOLD_dom"/>
</dbReference>
<dbReference type="eggNOG" id="KOG1692">
    <property type="taxonomic scope" value="Eukaryota"/>
</dbReference>
<dbReference type="InterPro" id="IPR036598">
    <property type="entry name" value="GOLD_dom_sf"/>
</dbReference>
<comment type="similarity">
    <text evidence="2 8">Belongs to the EMP24/GP25L family.</text>
</comment>
<proteinExistence type="inferred from homology"/>
<evidence type="ECO:0000256" key="4">
    <source>
        <dbReference type="ARBA" id="ARBA00022729"/>
    </source>
</evidence>
<sequence>MSMSAPYAYQVTDGGFLDIDMTIKEKDGEILAEELRSSESSAVISAPSDGRISICFGNKMSSMTSKDIMFSISGGKTQQIDTGTKEEQDEETKQMGEQIQDLFTKMLTVKDENQYMSSRELQHSQINEATHANVLYWAIFQCLVVIFMSIGQVYYMKRFFEQKRMV</sequence>
<dbReference type="AlphaFoldDB" id="A0A0L0FEW8"/>
<keyword evidence="4" id="KW-0732">Signal</keyword>
<dbReference type="OrthoDB" id="1929172at2759"/>
<keyword evidence="12" id="KW-1185">Reference proteome</keyword>
<dbReference type="PANTHER" id="PTHR22811">
    <property type="entry name" value="TRANSMEMBRANE EMP24 DOMAIN-CONTAINING PROTEIN"/>
    <property type="match status" value="1"/>
</dbReference>
<gene>
    <name evidence="11" type="ORF">SARC_12875</name>
</gene>
<dbReference type="SMART" id="SM01190">
    <property type="entry name" value="EMP24_GP25L"/>
    <property type="match status" value="1"/>
</dbReference>
<dbReference type="GeneID" id="25913379"/>
<dbReference type="Proteomes" id="UP000054560">
    <property type="component" value="Unassembled WGS sequence"/>
</dbReference>
<dbReference type="Pfam" id="PF01105">
    <property type="entry name" value="EMP24_GP25L"/>
    <property type="match status" value="1"/>
</dbReference>
<comment type="subcellular location">
    <subcellularLocation>
        <location evidence="7">Endomembrane system</location>
        <topology evidence="7">Single-pass membrane protein</topology>
    </subcellularLocation>
    <subcellularLocation>
        <location evidence="1 8">Membrane</location>
        <topology evidence="1 8">Single-pass type I membrane protein</topology>
    </subcellularLocation>
</comment>
<evidence type="ECO:0000256" key="6">
    <source>
        <dbReference type="ARBA" id="ARBA00023136"/>
    </source>
</evidence>
<evidence type="ECO:0000256" key="1">
    <source>
        <dbReference type="ARBA" id="ARBA00004479"/>
    </source>
</evidence>
<evidence type="ECO:0000313" key="11">
    <source>
        <dbReference type="EMBL" id="KNC74583.1"/>
    </source>
</evidence>
<dbReference type="GO" id="GO:0016020">
    <property type="term" value="C:membrane"/>
    <property type="evidence" value="ECO:0007669"/>
    <property type="project" value="UniProtKB-SubCell"/>
</dbReference>
<evidence type="ECO:0000256" key="5">
    <source>
        <dbReference type="ARBA" id="ARBA00022989"/>
    </source>
</evidence>
<dbReference type="PROSITE" id="PS50866">
    <property type="entry name" value="GOLD"/>
    <property type="match status" value="1"/>
</dbReference>
<dbReference type="STRING" id="667725.A0A0L0FEW8"/>
<dbReference type="RefSeq" id="XP_014148485.1">
    <property type="nucleotide sequence ID" value="XM_014293010.1"/>
</dbReference>
<evidence type="ECO:0000313" key="12">
    <source>
        <dbReference type="Proteomes" id="UP000054560"/>
    </source>
</evidence>
<evidence type="ECO:0000259" key="10">
    <source>
        <dbReference type="PROSITE" id="PS50866"/>
    </source>
</evidence>
<accession>A0A0L0FEW8</accession>